<dbReference type="EMBL" id="LLXH01000064">
    <property type="protein sequence ID" value="PKC74088.1"/>
    <property type="molecule type" value="Genomic_DNA"/>
</dbReference>
<proteinExistence type="predicted"/>
<reference evidence="1 4" key="2">
    <citation type="submission" date="2017-09" db="EMBL/GenBank/DDBJ databases">
        <title>Extensive intraspecific genome diversity in a model arbuscular mycorrhizal fungus.</title>
        <authorList>
            <person name="Chen E.C."/>
            <person name="Morin E."/>
            <person name="Beaudet D."/>
            <person name="Noel J."/>
            <person name="Ndikumana S."/>
            <person name="Charron P."/>
            <person name="St-Onge C."/>
            <person name="Giorgi J."/>
            <person name="Grigoriev I.V."/>
            <person name="Roux C."/>
            <person name="Martin F.M."/>
            <person name="Corradi N."/>
        </authorList>
    </citation>
    <scope>NUCLEOTIDE SEQUENCE [LARGE SCALE GENOMIC DNA]</scope>
    <source>
        <strain evidence="1 4">A5</strain>
    </source>
</reference>
<name>A0A2N0QFR6_9GLOM</name>
<accession>A0A2N0QFR6</accession>
<dbReference type="AlphaFoldDB" id="A0A2N0QFR6"/>
<organism evidence="1 4">
    <name type="scientific">Rhizophagus irregularis</name>
    <dbReference type="NCBI Taxonomy" id="588596"/>
    <lineage>
        <taxon>Eukaryota</taxon>
        <taxon>Fungi</taxon>
        <taxon>Fungi incertae sedis</taxon>
        <taxon>Mucoromycota</taxon>
        <taxon>Glomeromycotina</taxon>
        <taxon>Glomeromycetes</taxon>
        <taxon>Glomerales</taxon>
        <taxon>Glomeraceae</taxon>
        <taxon>Rhizophagus</taxon>
    </lineage>
</organism>
<evidence type="ECO:0000313" key="2">
    <source>
        <dbReference type="EMBL" id="PKC74088.1"/>
    </source>
</evidence>
<evidence type="ECO:0000313" key="1">
    <source>
        <dbReference type="EMBL" id="PKC17903.1"/>
    </source>
</evidence>
<reference evidence="2 3" key="3">
    <citation type="submission" date="2017-10" db="EMBL/GenBank/DDBJ databases">
        <title>Extensive intraspecific genome diversity in a model arbuscular mycorrhizal fungus.</title>
        <authorList>
            <person name="Chen E.C.H."/>
            <person name="Morin E."/>
            <person name="Baudet D."/>
            <person name="Noel J."/>
            <person name="Ndikumana S."/>
            <person name="Charron P."/>
            <person name="St-Onge C."/>
            <person name="Giorgi J."/>
            <person name="Grigoriev I.V."/>
            <person name="Roux C."/>
            <person name="Martin F.M."/>
            <person name="Corradi N."/>
        </authorList>
    </citation>
    <scope>NUCLEOTIDE SEQUENCE [LARGE SCALE GENOMIC DNA]</scope>
    <source>
        <strain evidence="2 3">A1</strain>
    </source>
</reference>
<evidence type="ECO:0000313" key="4">
    <source>
        <dbReference type="Proteomes" id="UP000232722"/>
    </source>
</evidence>
<sequence>MNKALKNEILLQVFTSHHKDEGDSTKRKIELIESSLNNSSVKTAYDEDVARVFLTGVTPVVLAEFISDNIKEGIVSWLKEENDGYFFRHNQPEEIFNTAHILYYVRKLMKQKSKLDDSWDPSVILNIQEGFTKAIKGQCVKHSNEEALKQALMTK</sequence>
<comment type="caution">
    <text evidence="1">The sequence shown here is derived from an EMBL/GenBank/DDBJ whole genome shotgun (WGS) entry which is preliminary data.</text>
</comment>
<dbReference type="Proteomes" id="UP000232722">
    <property type="component" value="Unassembled WGS sequence"/>
</dbReference>
<dbReference type="VEuPathDB" id="FungiDB:RhiirFUN_018252"/>
<reference evidence="1 4" key="1">
    <citation type="submission" date="2016-04" db="EMBL/GenBank/DDBJ databases">
        <title>Genome analyses suggest a sexual origin of heterokaryosis in a supposedly ancient asexual fungus.</title>
        <authorList>
            <person name="Ropars J."/>
            <person name="Sedzielewska K."/>
            <person name="Noel J."/>
            <person name="Charron P."/>
            <person name="Farinelli L."/>
            <person name="Marton T."/>
            <person name="Kruger M."/>
            <person name="Pelin A."/>
            <person name="Brachmann A."/>
            <person name="Corradi N."/>
        </authorList>
    </citation>
    <scope>NUCLEOTIDE SEQUENCE [LARGE SCALE GENOMIC DNA]</scope>
    <source>
        <strain evidence="1 4">A5</strain>
    </source>
</reference>
<dbReference type="VEuPathDB" id="FungiDB:RhiirA1_450409"/>
<dbReference type="Proteomes" id="UP000232688">
    <property type="component" value="Unassembled WGS sequence"/>
</dbReference>
<gene>
    <name evidence="2" type="ORF">RhiirA1_450409</name>
    <name evidence="1" type="ORF">RhiirA5_405362</name>
</gene>
<dbReference type="EMBL" id="LLXJ01000003">
    <property type="protein sequence ID" value="PKC17903.1"/>
    <property type="molecule type" value="Genomic_DNA"/>
</dbReference>
<protein>
    <submittedName>
        <fullName evidence="1">Uncharacterized protein</fullName>
    </submittedName>
</protein>
<dbReference type="VEuPathDB" id="FungiDB:FUN_000864"/>
<evidence type="ECO:0000313" key="3">
    <source>
        <dbReference type="Proteomes" id="UP000232688"/>
    </source>
</evidence>
<reference evidence="2 3" key="4">
    <citation type="submission" date="2017-10" db="EMBL/GenBank/DDBJ databases">
        <title>Genome analyses suggest a sexual origin of heterokaryosis in a supposedly ancient asexual fungus.</title>
        <authorList>
            <person name="Corradi N."/>
            <person name="Sedzielewska K."/>
            <person name="Noel J."/>
            <person name="Charron P."/>
            <person name="Farinelli L."/>
            <person name="Marton T."/>
            <person name="Kruger M."/>
            <person name="Pelin A."/>
            <person name="Brachmann A."/>
            <person name="Corradi N."/>
        </authorList>
    </citation>
    <scope>NUCLEOTIDE SEQUENCE [LARGE SCALE GENOMIC DNA]</scope>
    <source>
        <strain evidence="2 3">A1</strain>
    </source>
</reference>